<dbReference type="EMBL" id="JAQNDO010000001">
    <property type="protein sequence ID" value="MDC0739994.1"/>
    <property type="molecule type" value="Genomic_DNA"/>
</dbReference>
<protein>
    <submittedName>
        <fullName evidence="1">Uncharacterized protein</fullName>
    </submittedName>
</protein>
<comment type="caution">
    <text evidence="1">The sequence shown here is derived from an EMBL/GenBank/DDBJ whole genome shotgun (WGS) entry which is preliminary data.</text>
</comment>
<evidence type="ECO:0000313" key="1">
    <source>
        <dbReference type="EMBL" id="MDC0739994.1"/>
    </source>
</evidence>
<evidence type="ECO:0000313" key="2">
    <source>
        <dbReference type="Proteomes" id="UP001221411"/>
    </source>
</evidence>
<sequence>MNDIEKQIQDRLADEDSMDFEGAEDLIEAHIDEVTGGGFSLHVQFKQQQK</sequence>
<organism evidence="1 2">
    <name type="scientific">Polyangium mundeleinium</name>
    <dbReference type="NCBI Taxonomy" id="2995306"/>
    <lineage>
        <taxon>Bacteria</taxon>
        <taxon>Pseudomonadati</taxon>
        <taxon>Myxococcota</taxon>
        <taxon>Polyangia</taxon>
        <taxon>Polyangiales</taxon>
        <taxon>Polyangiaceae</taxon>
        <taxon>Polyangium</taxon>
    </lineage>
</organism>
<gene>
    <name evidence="1" type="ORF">POL67_01465</name>
</gene>
<keyword evidence="2" id="KW-1185">Reference proteome</keyword>
<accession>A0ABT5EF75</accession>
<proteinExistence type="predicted"/>
<dbReference type="RefSeq" id="WP_170228813.1">
    <property type="nucleotide sequence ID" value="NZ_JAQNDO010000001.1"/>
</dbReference>
<dbReference type="Proteomes" id="UP001221411">
    <property type="component" value="Unassembled WGS sequence"/>
</dbReference>
<name>A0ABT5EF75_9BACT</name>
<reference evidence="1 2" key="1">
    <citation type="submission" date="2022-11" db="EMBL/GenBank/DDBJ databases">
        <title>Minimal conservation of predation-associated metabolite biosynthetic gene clusters underscores biosynthetic potential of Myxococcota including descriptions for ten novel species: Archangium lansinium sp. nov., Myxococcus landrumus sp. nov., Nannocystis bai.</title>
        <authorList>
            <person name="Ahearne A."/>
            <person name="Stevens C."/>
            <person name="Dowd S."/>
        </authorList>
    </citation>
    <scope>NUCLEOTIDE SEQUENCE [LARGE SCALE GENOMIC DNA]</scope>
    <source>
        <strain evidence="1 2">RJM3</strain>
    </source>
</reference>